<dbReference type="SMART" id="SM00091">
    <property type="entry name" value="PAS"/>
    <property type="match status" value="1"/>
</dbReference>
<evidence type="ECO:0000259" key="14">
    <source>
        <dbReference type="PROSITE" id="PS50109"/>
    </source>
</evidence>
<feature type="transmembrane region" description="Helical" evidence="13">
    <location>
        <begin position="276"/>
        <end position="300"/>
    </location>
</feature>
<dbReference type="Gene3D" id="3.30.450.20">
    <property type="entry name" value="PAS domain"/>
    <property type="match status" value="1"/>
</dbReference>
<evidence type="ECO:0000256" key="4">
    <source>
        <dbReference type="ARBA" id="ARBA00012438"/>
    </source>
</evidence>
<dbReference type="CDD" id="cd00156">
    <property type="entry name" value="REC"/>
    <property type="match status" value="1"/>
</dbReference>
<dbReference type="Gene3D" id="3.40.50.2300">
    <property type="match status" value="1"/>
</dbReference>
<dbReference type="GO" id="GO:0022857">
    <property type="term" value="F:transmembrane transporter activity"/>
    <property type="evidence" value="ECO:0007669"/>
    <property type="project" value="InterPro"/>
</dbReference>
<dbReference type="CDD" id="cd00082">
    <property type="entry name" value="HisKA"/>
    <property type="match status" value="1"/>
</dbReference>
<dbReference type="Pfam" id="PF02518">
    <property type="entry name" value="HATPase_c"/>
    <property type="match status" value="1"/>
</dbReference>
<dbReference type="Gene3D" id="1.10.287.130">
    <property type="match status" value="1"/>
</dbReference>
<comment type="similarity">
    <text evidence="3">Belongs to the sodium:solute symporter (SSF) (TC 2.A.21) family.</text>
</comment>
<feature type="transmembrane region" description="Helical" evidence="13">
    <location>
        <begin position="320"/>
        <end position="352"/>
    </location>
</feature>
<comment type="subcellular location">
    <subcellularLocation>
        <location evidence="2">Membrane</location>
        <topology evidence="2">Multi-pass membrane protein</topology>
    </subcellularLocation>
</comment>
<dbReference type="SUPFAM" id="SSF55785">
    <property type="entry name" value="PYP-like sensor domain (PAS domain)"/>
    <property type="match status" value="1"/>
</dbReference>
<gene>
    <name evidence="17" type="ORF">Sps_04454</name>
</gene>
<keyword evidence="6 17" id="KW-0808">Transferase</keyword>
<dbReference type="SUPFAM" id="SSF52172">
    <property type="entry name" value="CheY-like"/>
    <property type="match status" value="1"/>
</dbReference>
<dbReference type="SMART" id="SM00388">
    <property type="entry name" value="HisKA"/>
    <property type="match status" value="1"/>
</dbReference>
<dbReference type="GO" id="GO:0009927">
    <property type="term" value="F:histidine phosphotransfer kinase activity"/>
    <property type="evidence" value="ECO:0007669"/>
    <property type="project" value="TreeGrafter"/>
</dbReference>
<feature type="compositionally biased region" description="Basic and acidic residues" evidence="12">
    <location>
        <begin position="573"/>
        <end position="590"/>
    </location>
</feature>
<dbReference type="CDD" id="cd10322">
    <property type="entry name" value="SLC5sbd"/>
    <property type="match status" value="1"/>
</dbReference>
<dbReference type="PROSITE" id="PS50283">
    <property type="entry name" value="NA_SOLUT_SYMP_3"/>
    <property type="match status" value="1"/>
</dbReference>
<feature type="transmembrane region" description="Helical" evidence="13">
    <location>
        <begin position="407"/>
        <end position="429"/>
    </location>
</feature>
<feature type="transmembrane region" description="Helical" evidence="13">
    <location>
        <begin position="42"/>
        <end position="59"/>
    </location>
</feature>
<dbReference type="PRINTS" id="PR00344">
    <property type="entry name" value="BCTRLSENSOR"/>
</dbReference>
<dbReference type="InterPro" id="IPR003594">
    <property type="entry name" value="HATPase_dom"/>
</dbReference>
<feature type="transmembrane region" description="Helical" evidence="13">
    <location>
        <begin position="188"/>
        <end position="215"/>
    </location>
</feature>
<dbReference type="CDD" id="cd00075">
    <property type="entry name" value="HATPase"/>
    <property type="match status" value="1"/>
</dbReference>
<keyword evidence="10 13" id="KW-0472">Membrane</keyword>
<evidence type="ECO:0000313" key="18">
    <source>
        <dbReference type="Proteomes" id="UP000189545"/>
    </source>
</evidence>
<dbReference type="EMBL" id="CP014782">
    <property type="protein sequence ID" value="AQS39540.1"/>
    <property type="molecule type" value="Genomic_DNA"/>
</dbReference>
<dbReference type="GO" id="GO:0000155">
    <property type="term" value="F:phosphorelay sensor kinase activity"/>
    <property type="evidence" value="ECO:0007669"/>
    <property type="project" value="InterPro"/>
</dbReference>
<dbReference type="Gene3D" id="3.30.565.10">
    <property type="entry name" value="Histidine kinase-like ATPase, C-terminal domain"/>
    <property type="match status" value="1"/>
</dbReference>
<organism evidence="17 18">
    <name type="scientific">Shewanella psychrophila</name>
    <dbReference type="NCBI Taxonomy" id="225848"/>
    <lineage>
        <taxon>Bacteria</taxon>
        <taxon>Pseudomonadati</taxon>
        <taxon>Pseudomonadota</taxon>
        <taxon>Gammaproteobacteria</taxon>
        <taxon>Alteromonadales</taxon>
        <taxon>Shewanellaceae</taxon>
        <taxon>Shewanella</taxon>
    </lineage>
</organism>
<dbReference type="FunFam" id="1.10.287.130:FF:000063">
    <property type="entry name" value="Hybrid sensor histidine kinase/response regulator"/>
    <property type="match status" value="1"/>
</dbReference>
<evidence type="ECO:0000256" key="8">
    <source>
        <dbReference type="ARBA" id="ARBA00022777"/>
    </source>
</evidence>
<dbReference type="InterPro" id="IPR011006">
    <property type="entry name" value="CheY-like_superfamily"/>
</dbReference>
<proteinExistence type="inferred from homology"/>
<feature type="transmembrane region" description="Helical" evidence="13">
    <location>
        <begin position="12"/>
        <end position="30"/>
    </location>
</feature>
<dbReference type="Pfam" id="PF00072">
    <property type="entry name" value="Response_reg"/>
    <property type="match status" value="1"/>
</dbReference>
<keyword evidence="8 17" id="KW-0418">Kinase</keyword>
<dbReference type="PROSITE" id="PS50110">
    <property type="entry name" value="RESPONSE_REGULATORY"/>
    <property type="match status" value="1"/>
</dbReference>
<evidence type="ECO:0000256" key="1">
    <source>
        <dbReference type="ARBA" id="ARBA00000085"/>
    </source>
</evidence>
<feature type="transmembrane region" description="Helical" evidence="13">
    <location>
        <begin position="71"/>
        <end position="90"/>
    </location>
</feature>
<evidence type="ECO:0000256" key="12">
    <source>
        <dbReference type="SAM" id="MobiDB-lite"/>
    </source>
</evidence>
<dbReference type="SMART" id="SM00387">
    <property type="entry name" value="HATPase_c"/>
    <property type="match status" value="1"/>
</dbReference>
<dbReference type="InterPro" id="IPR003661">
    <property type="entry name" value="HisK_dim/P_dom"/>
</dbReference>
<feature type="transmembrane region" description="Helical" evidence="13">
    <location>
        <begin position="119"/>
        <end position="137"/>
    </location>
</feature>
<reference evidence="17 18" key="1">
    <citation type="submission" date="2016-03" db="EMBL/GenBank/DDBJ databases">
        <title>Complete genome sequence of Shewanella psychrophila WP2, a deep sea bacterium isolated from west Pacific sediment.</title>
        <authorList>
            <person name="Xu G."/>
            <person name="Jian H."/>
        </authorList>
    </citation>
    <scope>NUCLEOTIDE SEQUENCE [LARGE SCALE GENOMIC DNA]</scope>
    <source>
        <strain evidence="17 18">WP2</strain>
    </source>
</reference>
<dbReference type="Proteomes" id="UP000189545">
    <property type="component" value="Chromosome"/>
</dbReference>
<evidence type="ECO:0000259" key="16">
    <source>
        <dbReference type="PROSITE" id="PS50112"/>
    </source>
</evidence>
<dbReference type="RefSeq" id="WP_077754429.1">
    <property type="nucleotide sequence ID" value="NZ_CP014782.1"/>
</dbReference>
<dbReference type="GO" id="GO:0005886">
    <property type="term" value="C:plasma membrane"/>
    <property type="evidence" value="ECO:0007669"/>
    <property type="project" value="TreeGrafter"/>
</dbReference>
<feature type="domain" description="Response regulatory" evidence="15">
    <location>
        <begin position="1066"/>
        <end position="1191"/>
    </location>
</feature>
<dbReference type="AlphaFoldDB" id="A0A1S6HVE7"/>
<dbReference type="EC" id="2.7.13.3" evidence="4"/>
<keyword evidence="7 13" id="KW-0812">Transmembrane</keyword>
<dbReference type="PANTHER" id="PTHR43047">
    <property type="entry name" value="TWO-COMPONENT HISTIDINE PROTEIN KINASE"/>
    <property type="match status" value="1"/>
</dbReference>
<sequence>MLAWLSLDTWLISFISIAYLGLLFVVAQWGQGQAKAKWASRPWVYSLSLGVSCTSWAFYGTVGQAATTGAWLAPIYIGSILCLVLAWPMLMRMLKIIKAENLTSIADFIACRYDRSPKIAATIAIVSLLGTIPYIALQLRAISTSFDLLTGTFQSGISTAFVVTLVLIVFSILFGTRQIAASKQNQGLVLAIAFSSVVKLFALTTVGIFATFFIFDGFGELLTQQASLKQLPDSGSLYFVAIQIILGAITIFILPQEFHMMMIENHHEHELKAARWLFPLYLILINVFVLPIAIAGQLTFPGGSVDADTYVLTIPLFYQQAWLGVLVYVGGLAAATSMVIVAAIVLSTMISTEILTPLLLRHPKFNAEQTPQLAGVLLNLRRVSIGAILLFAFAFERFIDQQNHLAGIGLLSFVLLSQFAPAAVGALFWRQATSKGAFIGLIVGSCVWLYSLLLPVIFPEASWVILGPLGISWLTPTSLFGLTWLDPITHGVFYSLLANLSSYLIISLLSRRSVGETIQAELFLNRRQSQFERHLSVDDLYSLLHRFIDKEEAGNLLAYAKQQELTDASFNDSKGEHKLESRRESKRDKNSDQLVEYTRLKLSGILGSASTRMVMKAASFSQEVPLEDVVSIVDEASQIFEFNRELLQSGVENIEQGISVVDADMRLVAWNQRYIELLGYPDDFVKAGIPIEDLIRFNIEHGVITGDETNSLIQRRLEHMRSGNGHYFQRTLPSGVVLEIRGQAMPGGGFVSTFSDITAHIQAEKALQLANETLEKRVASRTHELAKAKAEAEAANSSKTRFLAAASHDLMQPFNALTLFTDMLKQKVKSTELVDLAAHIEDSLNVVENLLSDLVEISRLDGSSQKVELSHFAIDDLLSTLTNEFSAQSRQEGINFSYGFSSCFVETDQRMLRRIIQNFLSNAFHYSPVGGVIGPVSASSQAGETLTVATDFEPRVVLGVRRFKEHVSIQIWDNGPGIPDDKQQAIFGEFERLDQTREIPGLGLGLAISDRIAKLLDLKISLHSELGRGTCFAIQIPRIDKHKRRSNIVSFPAGEGQTTKTQFNIAVLVIDNDELMLKAISSQLTEWGCDVLSAKDEASARQLLSRQSEARSQMPKLIIADYHLDEDQNGVDLTQRLLGSHAGLTKSPPSCVICSADPSEQVRQHTSSGGFAFVRKPVKAIALKRMIKKLP</sequence>
<dbReference type="OrthoDB" id="9764438at2"/>
<dbReference type="InterPro" id="IPR036890">
    <property type="entry name" value="HATPase_C_sf"/>
</dbReference>
<evidence type="ECO:0000256" key="2">
    <source>
        <dbReference type="ARBA" id="ARBA00004141"/>
    </source>
</evidence>
<dbReference type="InterPro" id="IPR004358">
    <property type="entry name" value="Sig_transdc_His_kin-like_C"/>
</dbReference>
<feature type="transmembrane region" description="Helical" evidence="13">
    <location>
        <begin position="235"/>
        <end position="255"/>
    </location>
</feature>
<comment type="catalytic activity">
    <reaction evidence="1">
        <text>ATP + protein L-histidine = ADP + protein N-phospho-L-histidine.</text>
        <dbReference type="EC" id="2.7.13.3"/>
    </reaction>
</comment>
<evidence type="ECO:0000256" key="10">
    <source>
        <dbReference type="ARBA" id="ARBA00023136"/>
    </source>
</evidence>
<dbReference type="InterPro" id="IPR000014">
    <property type="entry name" value="PAS"/>
</dbReference>
<keyword evidence="5 11" id="KW-0597">Phosphoprotein</keyword>
<evidence type="ECO:0000256" key="13">
    <source>
        <dbReference type="SAM" id="Phobius"/>
    </source>
</evidence>
<keyword evidence="18" id="KW-1185">Reference proteome</keyword>
<dbReference type="PROSITE" id="PS50109">
    <property type="entry name" value="HIS_KIN"/>
    <property type="match status" value="1"/>
</dbReference>
<dbReference type="PROSITE" id="PS50112">
    <property type="entry name" value="PAS"/>
    <property type="match status" value="1"/>
</dbReference>
<evidence type="ECO:0000259" key="15">
    <source>
        <dbReference type="PROSITE" id="PS50110"/>
    </source>
</evidence>
<dbReference type="Pfam" id="PF00512">
    <property type="entry name" value="HisKA"/>
    <property type="match status" value="1"/>
</dbReference>
<dbReference type="InterPro" id="IPR001734">
    <property type="entry name" value="Na/solute_symporter"/>
</dbReference>
<evidence type="ECO:0000256" key="11">
    <source>
        <dbReference type="PROSITE-ProRule" id="PRU00169"/>
    </source>
</evidence>
<dbReference type="InterPro" id="IPR001789">
    <property type="entry name" value="Sig_transdc_resp-reg_receiver"/>
</dbReference>
<feature type="transmembrane region" description="Helical" evidence="13">
    <location>
        <begin position="157"/>
        <end position="176"/>
    </location>
</feature>
<feature type="modified residue" description="4-aspartylphosphate" evidence="11">
    <location>
        <position position="1121"/>
    </location>
</feature>
<feature type="region of interest" description="Disordered" evidence="12">
    <location>
        <begin position="570"/>
        <end position="590"/>
    </location>
</feature>
<feature type="transmembrane region" description="Helical" evidence="13">
    <location>
        <begin position="492"/>
        <end position="510"/>
    </location>
</feature>
<dbReference type="SMART" id="SM00448">
    <property type="entry name" value="REC"/>
    <property type="match status" value="1"/>
</dbReference>
<evidence type="ECO:0000256" key="9">
    <source>
        <dbReference type="ARBA" id="ARBA00022989"/>
    </source>
</evidence>
<dbReference type="STRING" id="225848.Sps_04454"/>
<evidence type="ECO:0000256" key="5">
    <source>
        <dbReference type="ARBA" id="ARBA00022553"/>
    </source>
</evidence>
<dbReference type="Gene3D" id="1.20.1730.10">
    <property type="entry name" value="Sodium/glucose cotransporter"/>
    <property type="match status" value="1"/>
</dbReference>
<dbReference type="InterPro" id="IPR036097">
    <property type="entry name" value="HisK_dim/P_sf"/>
</dbReference>
<protein>
    <recommendedName>
        <fullName evidence="4">histidine kinase</fullName>
        <ecNumber evidence="4">2.7.13.3</ecNumber>
    </recommendedName>
</protein>
<evidence type="ECO:0000256" key="3">
    <source>
        <dbReference type="ARBA" id="ARBA00006434"/>
    </source>
</evidence>
<evidence type="ECO:0000256" key="6">
    <source>
        <dbReference type="ARBA" id="ARBA00022679"/>
    </source>
</evidence>
<dbReference type="SUPFAM" id="SSF55874">
    <property type="entry name" value="ATPase domain of HSP90 chaperone/DNA topoisomerase II/histidine kinase"/>
    <property type="match status" value="1"/>
</dbReference>
<dbReference type="PANTHER" id="PTHR43047:SF9">
    <property type="entry name" value="HISTIDINE KINASE"/>
    <property type="match status" value="1"/>
</dbReference>
<keyword evidence="9 13" id="KW-1133">Transmembrane helix</keyword>
<dbReference type="InterPro" id="IPR038377">
    <property type="entry name" value="Na/Glc_symporter_sf"/>
</dbReference>
<dbReference type="InterPro" id="IPR005467">
    <property type="entry name" value="His_kinase_dom"/>
</dbReference>
<feature type="domain" description="Histidine kinase" evidence="14">
    <location>
        <begin position="805"/>
        <end position="1040"/>
    </location>
</feature>
<feature type="transmembrane region" description="Helical" evidence="13">
    <location>
        <begin position="436"/>
        <end position="457"/>
    </location>
</feature>
<name>A0A1S6HVE7_9GAMM</name>
<feature type="transmembrane region" description="Helical" evidence="13">
    <location>
        <begin position="463"/>
        <end position="485"/>
    </location>
</feature>
<evidence type="ECO:0000313" key="17">
    <source>
        <dbReference type="EMBL" id="AQS39540.1"/>
    </source>
</evidence>
<dbReference type="InterPro" id="IPR035965">
    <property type="entry name" value="PAS-like_dom_sf"/>
</dbReference>
<feature type="transmembrane region" description="Helical" evidence="13">
    <location>
        <begin position="373"/>
        <end position="395"/>
    </location>
</feature>
<dbReference type="KEGG" id="spsw:Sps_04454"/>
<dbReference type="SUPFAM" id="SSF47384">
    <property type="entry name" value="Homodimeric domain of signal transducing histidine kinase"/>
    <property type="match status" value="1"/>
</dbReference>
<accession>A0A1S6HVE7</accession>
<dbReference type="Pfam" id="PF12860">
    <property type="entry name" value="PAS_7"/>
    <property type="match status" value="1"/>
</dbReference>
<evidence type="ECO:0000256" key="7">
    <source>
        <dbReference type="ARBA" id="ARBA00022692"/>
    </source>
</evidence>
<feature type="domain" description="PAS" evidence="16">
    <location>
        <begin position="643"/>
        <end position="680"/>
    </location>
</feature>